<evidence type="ECO:0000256" key="1">
    <source>
        <dbReference type="SAM" id="SignalP"/>
    </source>
</evidence>
<evidence type="ECO:0000313" key="3">
    <source>
        <dbReference type="Proteomes" id="UP001499979"/>
    </source>
</evidence>
<dbReference type="EMBL" id="BAAAJE010000008">
    <property type="protein sequence ID" value="GAA1142114.1"/>
    <property type="molecule type" value="Genomic_DNA"/>
</dbReference>
<keyword evidence="3" id="KW-1185">Reference proteome</keyword>
<gene>
    <name evidence="2" type="ORF">GCM10009606_22060</name>
</gene>
<keyword evidence="1" id="KW-0732">Signal</keyword>
<proteinExistence type="predicted"/>
<evidence type="ECO:0008006" key="4">
    <source>
        <dbReference type="Google" id="ProtNLM"/>
    </source>
</evidence>
<comment type="caution">
    <text evidence="2">The sequence shown here is derived from an EMBL/GenBank/DDBJ whole genome shotgun (WGS) entry which is preliminary data.</text>
</comment>
<organism evidence="2 3">
    <name type="scientific">Nocardioides aquiterrae</name>
    <dbReference type="NCBI Taxonomy" id="203799"/>
    <lineage>
        <taxon>Bacteria</taxon>
        <taxon>Bacillati</taxon>
        <taxon>Actinomycetota</taxon>
        <taxon>Actinomycetes</taxon>
        <taxon>Propionibacteriales</taxon>
        <taxon>Nocardioidaceae</taxon>
        <taxon>Nocardioides</taxon>
    </lineage>
</organism>
<dbReference type="Proteomes" id="UP001499979">
    <property type="component" value="Unassembled WGS sequence"/>
</dbReference>
<sequence>MSRIGVAVAALALAATACSGGSEPGPAPTSAAPTPLAEFATDTLTVARSDFCSRVAPAAVEDALGGESGSADTWANGERARLADGGTDVAHEYGCRWSAADGTTAEGWVFAPPVTPGQAGRYRRAAATADGCRAVPDAPRFGSRSVAVRCADGTTAFHGLFGDAWLSCSVTLAGDSGGPAAGDAVERTGRWCVSVAQAAAG</sequence>
<feature type="signal peptide" evidence="1">
    <location>
        <begin position="1"/>
        <end position="17"/>
    </location>
</feature>
<reference evidence="2 3" key="1">
    <citation type="journal article" date="2019" name="Int. J. Syst. Evol. Microbiol.">
        <title>The Global Catalogue of Microorganisms (GCM) 10K type strain sequencing project: providing services to taxonomists for standard genome sequencing and annotation.</title>
        <authorList>
            <consortium name="The Broad Institute Genomics Platform"/>
            <consortium name="The Broad Institute Genome Sequencing Center for Infectious Disease"/>
            <person name="Wu L."/>
            <person name="Ma J."/>
        </authorList>
    </citation>
    <scope>NUCLEOTIDE SEQUENCE [LARGE SCALE GENOMIC DNA]</scope>
    <source>
        <strain evidence="2 3">JCM 11813</strain>
    </source>
</reference>
<protein>
    <recommendedName>
        <fullName evidence="4">DUF3558 domain-containing protein</fullName>
    </recommendedName>
</protein>
<name>A0ABN1UFZ6_9ACTN</name>
<accession>A0ABN1UFZ6</accession>
<dbReference type="RefSeq" id="WP_343907586.1">
    <property type="nucleotide sequence ID" value="NZ_BAAAJE010000008.1"/>
</dbReference>
<evidence type="ECO:0000313" key="2">
    <source>
        <dbReference type="EMBL" id="GAA1142114.1"/>
    </source>
</evidence>
<feature type="chain" id="PRO_5045115251" description="DUF3558 domain-containing protein" evidence="1">
    <location>
        <begin position="18"/>
        <end position="201"/>
    </location>
</feature>
<dbReference type="PROSITE" id="PS51257">
    <property type="entry name" value="PROKAR_LIPOPROTEIN"/>
    <property type="match status" value="1"/>
</dbReference>